<dbReference type="EMBL" id="JABDTM020015844">
    <property type="protein sequence ID" value="KAH0819035.1"/>
    <property type="molecule type" value="Genomic_DNA"/>
</dbReference>
<dbReference type="Proteomes" id="UP000719412">
    <property type="component" value="Unassembled WGS sequence"/>
</dbReference>
<name>A0A8J6LF30_TENMO</name>
<evidence type="ECO:0000313" key="2">
    <source>
        <dbReference type="EMBL" id="KAH0819035.1"/>
    </source>
</evidence>
<proteinExistence type="predicted"/>
<evidence type="ECO:0000256" key="1">
    <source>
        <dbReference type="SAM" id="MobiDB-lite"/>
    </source>
</evidence>
<feature type="compositionally biased region" description="Basic and acidic residues" evidence="1">
    <location>
        <begin position="118"/>
        <end position="127"/>
    </location>
</feature>
<protein>
    <submittedName>
        <fullName evidence="2">Uncharacterized protein</fullName>
    </submittedName>
</protein>
<comment type="caution">
    <text evidence="2">The sequence shown here is derived from an EMBL/GenBank/DDBJ whole genome shotgun (WGS) entry which is preliminary data.</text>
</comment>
<dbReference type="AlphaFoldDB" id="A0A8J6LF30"/>
<reference evidence="2" key="1">
    <citation type="journal article" date="2020" name="J Insects Food Feed">
        <title>The yellow mealworm (Tenebrio molitor) genome: a resource for the emerging insects as food and feed industry.</title>
        <authorList>
            <person name="Eriksson T."/>
            <person name="Andere A."/>
            <person name="Kelstrup H."/>
            <person name="Emery V."/>
            <person name="Picard C."/>
        </authorList>
    </citation>
    <scope>NUCLEOTIDE SEQUENCE</scope>
    <source>
        <strain evidence="2">Stoneville</strain>
        <tissue evidence="2">Whole head</tissue>
    </source>
</reference>
<organism evidence="2 3">
    <name type="scientific">Tenebrio molitor</name>
    <name type="common">Yellow mealworm beetle</name>
    <dbReference type="NCBI Taxonomy" id="7067"/>
    <lineage>
        <taxon>Eukaryota</taxon>
        <taxon>Metazoa</taxon>
        <taxon>Ecdysozoa</taxon>
        <taxon>Arthropoda</taxon>
        <taxon>Hexapoda</taxon>
        <taxon>Insecta</taxon>
        <taxon>Pterygota</taxon>
        <taxon>Neoptera</taxon>
        <taxon>Endopterygota</taxon>
        <taxon>Coleoptera</taxon>
        <taxon>Polyphaga</taxon>
        <taxon>Cucujiformia</taxon>
        <taxon>Tenebrionidae</taxon>
        <taxon>Tenebrio</taxon>
    </lineage>
</organism>
<gene>
    <name evidence="2" type="ORF">GEV33_003756</name>
</gene>
<feature type="region of interest" description="Disordered" evidence="1">
    <location>
        <begin position="109"/>
        <end position="134"/>
    </location>
</feature>
<reference evidence="2" key="2">
    <citation type="submission" date="2021-08" db="EMBL/GenBank/DDBJ databases">
        <authorList>
            <person name="Eriksson T."/>
        </authorList>
    </citation>
    <scope>NUCLEOTIDE SEQUENCE</scope>
    <source>
        <strain evidence="2">Stoneville</strain>
        <tissue evidence="2">Whole head</tissue>
    </source>
</reference>
<sequence>MNVATVEYVVDLKDDHQVSPQSDDKLIYCRVVHMYHELAPTWRKLASEFEGVMRIAPVSCEDDWALFYQLKIEFYQGSYVEYNFLEFYPSLHYYEKEVDLYEGQRYRSPRTFRPRSSRRQDQTKSGDDFSNELF</sequence>
<keyword evidence="3" id="KW-1185">Reference proteome</keyword>
<accession>A0A8J6LF30</accession>
<evidence type="ECO:0000313" key="3">
    <source>
        <dbReference type="Proteomes" id="UP000719412"/>
    </source>
</evidence>